<reference evidence="1 2" key="1">
    <citation type="submission" date="2014-06" db="EMBL/GenBank/DDBJ databases">
        <title>The Genome of the Aflatoxigenic Filamentous Fungus Aspergillus nomius.</title>
        <authorList>
            <person name="Moore M.G."/>
            <person name="Shannon B.M."/>
            <person name="Brian M.M."/>
        </authorList>
    </citation>
    <scope>NUCLEOTIDE SEQUENCE [LARGE SCALE GENOMIC DNA]</scope>
    <source>
        <strain evidence="1 2">NRRL 13137</strain>
    </source>
</reference>
<accession>A0A0L1JFS2</accession>
<proteinExistence type="predicted"/>
<evidence type="ECO:0000313" key="1">
    <source>
        <dbReference type="EMBL" id="KNG90615.1"/>
    </source>
</evidence>
<gene>
    <name evidence="1" type="ORF">ANOM_001327</name>
</gene>
<dbReference type="GeneID" id="26803131"/>
<comment type="caution">
    <text evidence="1">The sequence shown here is derived from an EMBL/GenBank/DDBJ whole genome shotgun (WGS) entry which is preliminary data.</text>
</comment>
<evidence type="ECO:0000313" key="2">
    <source>
        <dbReference type="Proteomes" id="UP000037505"/>
    </source>
</evidence>
<sequence>MLQYLLGLAATALAVKIALMLRVKPATPSQPEMGEYIKTVDRDEVPRLCNIIHAGDLCELETMPRYQDIDPRAFEWREPPACILFISHRWETPTHPDADGEQLKAIIFLMQAVAKLSSVYKLPLEQRTAVVKTLKIHGYLQAANIVSRVAESIGGVDRSVLDKIGVWLDYMCLPQKNLSGIDDRTSANKLLFKEGLRQLPSLIASCDFILSIRSQGDDYLQRAWCISELCFMDWKYHKKTIVLRQDLLSQPIDAQILNSESFESSYLPSYRKMIEAWEDKPNFTWNPNMSFCYTEIGLAEWDRASEFRDSIEQGSTPAPSDWPAPLLTTPLVPLIWPHHADFLMQIRSHLVQPPPRNVDVLIAMTMQDCELSCLNIQDYTRCGLHIFRARMTGHSGWRNFSNDCLHRLADGRPLILADVPVLHVEGGLDLGSPLTYQWETDEDVLNLHARATEIWKNYIQVHSDRCELSKKTSVLLHAMVSHLVAVSSESNMLLRPRVWSLTALIGDAMNAANIASQQEEEGSLSSVARTSLGLALLYAKCQAIYSVEQSGAFRLSSLFLTALDRLNKDPGLNISRIKDFECEWVGVAS</sequence>
<dbReference type="RefSeq" id="XP_015411538.1">
    <property type="nucleotide sequence ID" value="XM_015546584.1"/>
</dbReference>
<evidence type="ECO:0008006" key="3">
    <source>
        <dbReference type="Google" id="ProtNLM"/>
    </source>
</evidence>
<dbReference type="EMBL" id="JNOM01000011">
    <property type="protein sequence ID" value="KNG90615.1"/>
    <property type="molecule type" value="Genomic_DNA"/>
</dbReference>
<dbReference type="Proteomes" id="UP000037505">
    <property type="component" value="Unassembled WGS sequence"/>
</dbReference>
<protein>
    <recommendedName>
        <fullName evidence="3">Heterokaryon incompatibility domain-containing protein</fullName>
    </recommendedName>
</protein>
<organism evidence="1 2">
    <name type="scientific">Aspergillus nomiae NRRL (strain ATCC 15546 / NRRL 13137 / CBS 260.88 / M93)</name>
    <dbReference type="NCBI Taxonomy" id="1509407"/>
    <lineage>
        <taxon>Eukaryota</taxon>
        <taxon>Fungi</taxon>
        <taxon>Dikarya</taxon>
        <taxon>Ascomycota</taxon>
        <taxon>Pezizomycotina</taxon>
        <taxon>Eurotiomycetes</taxon>
        <taxon>Eurotiomycetidae</taxon>
        <taxon>Eurotiales</taxon>
        <taxon>Aspergillaceae</taxon>
        <taxon>Aspergillus</taxon>
        <taxon>Aspergillus subgen. Circumdati</taxon>
    </lineage>
</organism>
<keyword evidence="2" id="KW-1185">Reference proteome</keyword>
<name>A0A0L1JFS2_ASPN3</name>
<dbReference type="AlphaFoldDB" id="A0A0L1JFS2"/>